<dbReference type="InterPro" id="IPR002156">
    <property type="entry name" value="RNaseH_domain"/>
</dbReference>
<gene>
    <name evidence="6" type="ORF">TRIUR3_31975</name>
</gene>
<dbReference type="CDD" id="cd06186">
    <property type="entry name" value="NOX_Duox_like_FAD_NADP"/>
    <property type="match status" value="1"/>
</dbReference>
<dbReference type="SUPFAM" id="SSF53098">
    <property type="entry name" value="Ribonuclease H-like"/>
    <property type="match status" value="1"/>
</dbReference>
<dbReference type="OMA" id="MTRYYIY"/>
<dbReference type="InterPro" id="IPR013112">
    <property type="entry name" value="FAD-bd_8"/>
</dbReference>
<dbReference type="GO" id="GO:0003676">
    <property type="term" value="F:nucleic acid binding"/>
    <property type="evidence" value="ECO:0007669"/>
    <property type="project" value="InterPro"/>
</dbReference>
<comment type="subcellular location">
    <subcellularLocation>
        <location evidence="1">Membrane</location>
        <topology evidence="1">Multi-pass membrane protein</topology>
    </subcellularLocation>
</comment>
<dbReference type="PANTHER" id="PTHR11972">
    <property type="entry name" value="NADPH OXIDASE"/>
    <property type="match status" value="1"/>
</dbReference>
<dbReference type="Pfam" id="PF01794">
    <property type="entry name" value="Ferric_reduct"/>
    <property type="match status" value="1"/>
</dbReference>
<dbReference type="Gene3D" id="3.40.50.80">
    <property type="entry name" value="Nucleotide-binding domain of ferredoxin-NADP reductase (FNR) module"/>
    <property type="match status" value="1"/>
</dbReference>
<dbReference type="SUPFAM" id="SSF52343">
    <property type="entry name" value="Ferredoxin reductase-like, C-terminal NADP-linked domain"/>
    <property type="match status" value="1"/>
</dbReference>
<dbReference type="InterPro" id="IPR013121">
    <property type="entry name" value="Fe_red_NAD-bd_6"/>
</dbReference>
<proteinExistence type="predicted"/>
<dbReference type="InterPro" id="IPR013130">
    <property type="entry name" value="Fe3_Rdtase_TM_dom"/>
</dbReference>
<dbReference type="PROSITE" id="PS51384">
    <property type="entry name" value="FAD_FR"/>
    <property type="match status" value="1"/>
</dbReference>
<accession>M7Y6S6</accession>
<keyword evidence="2" id="KW-0812">Transmembrane</keyword>
<dbReference type="STRING" id="4572.M7Y6S6"/>
<sequence length="1019" mass="112787">MDDRTLGKGRKCVPSPSAAAVGRSAVLLLAGVVFVGWLMMWAMLPTRTYSSTWAPKLAALTGFGKQGIRITVYVFPVLFVFVVACVYLHLQQQKGGDPNTQRRTSTRIAAAWRRPVLVRGPLGIVTGIELAVLLMFMALLVWFYYAYVTVEFSKLLRVKPGQKLWQAELEKAAKRLGSVGSLCCALLFLPVARGSSLLPLVGLTSESGIKYHVWLGNMAMAIFTAHGLCYVFFWASTDQIHLMTKWARTRASNVAGELALLCGLAMWATALPRIRRRMFELFFYAHHLYIPFIVFSALHMGVTVFCYVLPGVFLFAVDRCLRFLQSRARVRLVSSRLLPSGAVELNFAKSRCLRHNPTSTLFVNVPCVSRLQWHPFSVTSSSSLEPDTLSIVIKNRGGWTQKLYETVSSLPPSGGHLGVSVEGPYSPADGVTPFLAHDSLVMISGGIGITPFISVIRELVYQSAMAETASMPRLLLVCVFRTSAELDMLDLLVPASGGLYGSPSLDLRIEAYVTSESEPRTGNDAHKRPCQQVWFKPWPSDAPVSPALGSNGWLWLGAVVSSSFAAFLLLVAALQRFYIYPVDRDSNHVYPWAARTMLNLLFLGVSVAGVTGAAFLWSKRRSAREAKKIKSVDGPTPAMSPVSLLHWAGGGGVERELESLPAQPLAQATNVHFGHRPDLKKMLLGIHDENVGVMASDMANGTWDEVLITSLFNPVDAHRIIQIPLHLHGFDDFVAWHPNRTGAEDIRHLMFLCSNARHLWTKMGITNIIDQAIQVDRSGPAILEFILSLPDLQLEMPPIINFKQVIAVGGWYLWWIRRKVTHNESIPPPWRWALSVLSISSNHQRGTSLVRISPEAKWCKPDPRFIKLNVDAAYYSDEGVGATAAILRDDKGNFLGAQCKFIPVAVDAITIEALAMRDGLIFANSFGSNRVEAESDSLQVINYCDGQTIWWDSAAAIFTECLDTSTSIGKVVYKHCYRSCNQVAHMLAHFSYCNKTSFSWLDEPPDFIVSKLVDDVNII</sequence>
<dbReference type="GO" id="GO:0000293">
    <property type="term" value="F:ferric-chelate reductase activity"/>
    <property type="evidence" value="ECO:0007669"/>
    <property type="project" value="TreeGrafter"/>
</dbReference>
<keyword evidence="3" id="KW-1133">Transmembrane helix</keyword>
<dbReference type="CDD" id="cd06222">
    <property type="entry name" value="RNase_H_like"/>
    <property type="match status" value="1"/>
</dbReference>
<dbReference type="SFLD" id="SFLDG01168">
    <property type="entry name" value="Ferric_reductase_subgroup_(FRE"/>
    <property type="match status" value="1"/>
</dbReference>
<evidence type="ECO:0000256" key="4">
    <source>
        <dbReference type="ARBA" id="ARBA00023002"/>
    </source>
</evidence>
<name>M7Y6S6_TRIUA</name>
<evidence type="ECO:0000256" key="1">
    <source>
        <dbReference type="ARBA" id="ARBA00004141"/>
    </source>
</evidence>
<evidence type="ECO:0000313" key="6">
    <source>
        <dbReference type="EMBL" id="EMS45573.1"/>
    </source>
</evidence>
<dbReference type="eggNOG" id="KOG1075">
    <property type="taxonomic scope" value="Eukaryota"/>
</dbReference>
<dbReference type="AlphaFoldDB" id="M7Y6S6"/>
<keyword evidence="5" id="KW-0472">Membrane</keyword>
<dbReference type="InterPro" id="IPR050369">
    <property type="entry name" value="RBOH/FRE"/>
</dbReference>
<dbReference type="InterPro" id="IPR039261">
    <property type="entry name" value="FNR_nucleotide-bd"/>
</dbReference>
<evidence type="ECO:0000256" key="5">
    <source>
        <dbReference type="ARBA" id="ARBA00023136"/>
    </source>
</evidence>
<dbReference type="GO" id="GO:0005886">
    <property type="term" value="C:plasma membrane"/>
    <property type="evidence" value="ECO:0007669"/>
    <property type="project" value="TreeGrafter"/>
</dbReference>
<dbReference type="SFLD" id="SFLDS00052">
    <property type="entry name" value="Ferric_Reductase_Domain"/>
    <property type="match status" value="1"/>
</dbReference>
<protein>
    <submittedName>
        <fullName evidence="6">Superoxide-generating NADPH oxidase heavy chain subunit B</fullName>
    </submittedName>
</protein>
<reference evidence="6" key="1">
    <citation type="journal article" date="2013" name="Nature">
        <title>Draft genome of the wheat A-genome progenitor Triticum urartu.</title>
        <authorList>
            <person name="Ling H.Q."/>
            <person name="Zhao S."/>
            <person name="Liu D."/>
            <person name="Wang J."/>
            <person name="Sun H."/>
            <person name="Zhang C."/>
            <person name="Fan H."/>
            <person name="Li D."/>
            <person name="Dong L."/>
            <person name="Tao Y."/>
            <person name="Gao C."/>
            <person name="Wu H."/>
            <person name="Li Y."/>
            <person name="Cui Y."/>
            <person name="Guo X."/>
            <person name="Zheng S."/>
            <person name="Wang B."/>
            <person name="Yu K."/>
            <person name="Liang Q."/>
            <person name="Yang W."/>
            <person name="Lou X."/>
            <person name="Chen J."/>
            <person name="Feng M."/>
            <person name="Jian J."/>
            <person name="Zhang X."/>
            <person name="Luo G."/>
            <person name="Jiang Y."/>
            <person name="Liu J."/>
            <person name="Wang Z."/>
            <person name="Sha Y."/>
            <person name="Zhang B."/>
            <person name="Wu H."/>
            <person name="Tang D."/>
            <person name="Shen Q."/>
            <person name="Xue P."/>
            <person name="Zou S."/>
            <person name="Wang X."/>
            <person name="Liu X."/>
            <person name="Wang F."/>
            <person name="Yang Y."/>
            <person name="An X."/>
            <person name="Dong Z."/>
            <person name="Zhang K."/>
            <person name="Zhang X."/>
            <person name="Luo M.C."/>
            <person name="Dvorak J."/>
            <person name="Tong Y."/>
            <person name="Wang J."/>
            <person name="Yang H."/>
            <person name="Li Z."/>
            <person name="Wang D."/>
            <person name="Zhang A."/>
            <person name="Wang J."/>
        </authorList>
    </citation>
    <scope>NUCLEOTIDE SEQUENCE</scope>
</reference>
<dbReference type="GO" id="GO:0004523">
    <property type="term" value="F:RNA-DNA hybrid ribonuclease activity"/>
    <property type="evidence" value="ECO:0007669"/>
    <property type="project" value="InterPro"/>
</dbReference>
<dbReference type="eggNOG" id="KOG0039">
    <property type="taxonomic scope" value="Eukaryota"/>
</dbReference>
<evidence type="ECO:0000256" key="3">
    <source>
        <dbReference type="ARBA" id="ARBA00022989"/>
    </source>
</evidence>
<organism evidence="6">
    <name type="scientific">Triticum urartu</name>
    <name type="common">Red wild einkorn</name>
    <name type="synonym">Crithodium urartu</name>
    <dbReference type="NCBI Taxonomy" id="4572"/>
    <lineage>
        <taxon>Eukaryota</taxon>
        <taxon>Viridiplantae</taxon>
        <taxon>Streptophyta</taxon>
        <taxon>Embryophyta</taxon>
        <taxon>Tracheophyta</taxon>
        <taxon>Spermatophyta</taxon>
        <taxon>Magnoliopsida</taxon>
        <taxon>Liliopsida</taxon>
        <taxon>Poales</taxon>
        <taxon>Poaceae</taxon>
        <taxon>BOP clade</taxon>
        <taxon>Pooideae</taxon>
        <taxon>Triticodae</taxon>
        <taxon>Triticeae</taxon>
        <taxon>Triticinae</taxon>
        <taxon>Triticum</taxon>
    </lineage>
</organism>
<dbReference type="InterPro" id="IPR017927">
    <property type="entry name" value="FAD-bd_FR_type"/>
</dbReference>
<dbReference type="InterPro" id="IPR044730">
    <property type="entry name" value="RNase_H-like_dom_plant"/>
</dbReference>
<dbReference type="InterPro" id="IPR012337">
    <property type="entry name" value="RNaseH-like_sf"/>
</dbReference>
<dbReference type="EMBL" id="KD284838">
    <property type="protein sequence ID" value="EMS45573.1"/>
    <property type="molecule type" value="Genomic_DNA"/>
</dbReference>
<dbReference type="Pfam" id="PF08022">
    <property type="entry name" value="FAD_binding_8"/>
    <property type="match status" value="1"/>
</dbReference>
<evidence type="ECO:0000256" key="2">
    <source>
        <dbReference type="ARBA" id="ARBA00022692"/>
    </source>
</evidence>
<dbReference type="Pfam" id="PF13456">
    <property type="entry name" value="RVT_3"/>
    <property type="match status" value="1"/>
</dbReference>
<dbReference type="Pfam" id="PF08030">
    <property type="entry name" value="NAD_binding_6"/>
    <property type="match status" value="1"/>
</dbReference>
<dbReference type="Gene3D" id="3.30.420.10">
    <property type="entry name" value="Ribonuclease H-like superfamily/Ribonuclease H"/>
    <property type="match status" value="1"/>
</dbReference>
<keyword evidence="4" id="KW-0560">Oxidoreductase</keyword>
<dbReference type="InterPro" id="IPR036397">
    <property type="entry name" value="RNaseH_sf"/>
</dbReference>
<dbReference type="PANTHER" id="PTHR11972:SF41">
    <property type="entry name" value="FERRIC REDUCTION OXIDASE 2"/>
    <property type="match status" value="1"/>
</dbReference>